<name>A0A1F5ZKW8_9BACT</name>
<feature type="binding site" evidence="4">
    <location>
        <position position="71"/>
    </location>
    <ligand>
        <name>(6R)-10-formyltetrahydrofolate</name>
        <dbReference type="ChEBI" id="CHEBI:195366"/>
    </ligand>
</feature>
<reference evidence="6 7" key="1">
    <citation type="journal article" date="2016" name="Nat. Commun.">
        <title>Thousands of microbial genomes shed light on interconnected biogeochemical processes in an aquifer system.</title>
        <authorList>
            <person name="Anantharaman K."/>
            <person name="Brown C.T."/>
            <person name="Hug L.A."/>
            <person name="Sharon I."/>
            <person name="Castelle C.J."/>
            <person name="Probst A.J."/>
            <person name="Thomas B.C."/>
            <person name="Singh A."/>
            <person name="Wilkins M.J."/>
            <person name="Karaoz U."/>
            <person name="Brodie E.L."/>
            <person name="Williams K.H."/>
            <person name="Hubbard S.S."/>
            <person name="Banfield J.F."/>
        </authorList>
    </citation>
    <scope>NUCLEOTIDE SEQUENCE [LARGE SCALE GENOMIC DNA]</scope>
</reference>
<evidence type="ECO:0000313" key="7">
    <source>
        <dbReference type="Proteomes" id="UP000177383"/>
    </source>
</evidence>
<keyword evidence="3 4" id="KW-0658">Purine biosynthesis</keyword>
<evidence type="ECO:0000256" key="2">
    <source>
        <dbReference type="ARBA" id="ARBA00022679"/>
    </source>
</evidence>
<dbReference type="AlphaFoldDB" id="A0A1F5ZKW8"/>
<comment type="similarity">
    <text evidence="4">Belongs to the GART family.</text>
</comment>
<evidence type="ECO:0000256" key="3">
    <source>
        <dbReference type="ARBA" id="ARBA00022755"/>
    </source>
</evidence>
<dbReference type="InterPro" id="IPR004607">
    <property type="entry name" value="GART"/>
</dbReference>
<comment type="caution">
    <text evidence="4">Lacks conserved residue(s) required for the propagation of feature annotation.</text>
</comment>
<feature type="active site" description="Proton donor" evidence="4">
    <location>
        <position position="116"/>
    </location>
</feature>
<protein>
    <recommendedName>
        <fullName evidence="4">Phosphoribosylglycinamide formyltransferase</fullName>
        <ecNumber evidence="4">2.1.2.2</ecNumber>
    </recommendedName>
    <alternativeName>
        <fullName evidence="4">5'-phosphoribosylglycinamide transformylase</fullName>
    </alternativeName>
    <alternativeName>
        <fullName evidence="4">GAR transformylase</fullName>
        <shortName evidence="4">GART</shortName>
    </alternativeName>
</protein>
<accession>A0A1F5ZKW8</accession>
<evidence type="ECO:0000256" key="1">
    <source>
        <dbReference type="ARBA" id="ARBA00005054"/>
    </source>
</evidence>
<dbReference type="CDD" id="cd08645">
    <property type="entry name" value="FMT_core_GART"/>
    <property type="match status" value="1"/>
</dbReference>
<proteinExistence type="inferred from homology"/>
<sequence>MKRIAVLISNKGTGSNLAAILGSIDKGKIKNGKVIVVVSDKKDAQGLIHAKKRSIPTVIFPLKDYKNKNIRSKYDTDLAKILKKEFKVDVVVLAGWMLILSKDFIKHFPYKTINLHPGLLPDSGTYINLSNGKRLKAIRGLHTNAAVQYAIDHKYGVTGSTVHFITPIVDTGPVILRSEVKIRKNDTVESLYERMKKEEHKILPLAINLFCNDKLKVINRKVEIT</sequence>
<dbReference type="GO" id="GO:0004644">
    <property type="term" value="F:phosphoribosylglycinamide formyltransferase activity"/>
    <property type="evidence" value="ECO:0007669"/>
    <property type="project" value="UniProtKB-UniRule"/>
</dbReference>
<keyword evidence="2 4" id="KW-0808">Transferase</keyword>
<comment type="caution">
    <text evidence="6">The sequence shown here is derived from an EMBL/GenBank/DDBJ whole genome shotgun (WGS) entry which is preliminary data.</text>
</comment>
<feature type="binding site" evidence="4">
    <location>
        <position position="114"/>
    </location>
    <ligand>
        <name>(6R)-10-formyltetrahydrofolate</name>
        <dbReference type="ChEBI" id="CHEBI:195366"/>
    </ligand>
</feature>
<evidence type="ECO:0000313" key="6">
    <source>
        <dbReference type="EMBL" id="OGG13051.1"/>
    </source>
</evidence>
<comment type="catalytic activity">
    <reaction evidence="4">
        <text>N(1)-(5-phospho-beta-D-ribosyl)glycinamide + (6R)-10-formyltetrahydrofolate = N(2)-formyl-N(1)-(5-phospho-beta-D-ribosyl)glycinamide + (6S)-5,6,7,8-tetrahydrofolate + H(+)</text>
        <dbReference type="Rhea" id="RHEA:15053"/>
        <dbReference type="ChEBI" id="CHEBI:15378"/>
        <dbReference type="ChEBI" id="CHEBI:57453"/>
        <dbReference type="ChEBI" id="CHEBI:143788"/>
        <dbReference type="ChEBI" id="CHEBI:147286"/>
        <dbReference type="ChEBI" id="CHEBI:195366"/>
        <dbReference type="EC" id="2.1.2.2"/>
    </reaction>
</comment>
<evidence type="ECO:0000256" key="4">
    <source>
        <dbReference type="HAMAP-Rule" id="MF_01930"/>
    </source>
</evidence>
<dbReference type="NCBIfam" id="TIGR00639">
    <property type="entry name" value="PurN"/>
    <property type="match status" value="1"/>
</dbReference>
<gene>
    <name evidence="4" type="primary">purN</name>
    <name evidence="6" type="ORF">A2773_00305</name>
</gene>
<dbReference type="Pfam" id="PF00551">
    <property type="entry name" value="Formyl_trans_N"/>
    <property type="match status" value="1"/>
</dbReference>
<dbReference type="GO" id="GO:0006189">
    <property type="term" value="P:'de novo' IMP biosynthetic process"/>
    <property type="evidence" value="ECO:0007669"/>
    <property type="project" value="UniProtKB-UniRule"/>
</dbReference>
<dbReference type="SUPFAM" id="SSF53328">
    <property type="entry name" value="Formyltransferase"/>
    <property type="match status" value="1"/>
</dbReference>
<dbReference type="InterPro" id="IPR002376">
    <property type="entry name" value="Formyl_transf_N"/>
</dbReference>
<feature type="binding site" evidence="4">
    <location>
        <begin position="14"/>
        <end position="16"/>
    </location>
    <ligand>
        <name>N(1)-(5-phospho-beta-D-ribosyl)glycinamide</name>
        <dbReference type="ChEBI" id="CHEBI:143788"/>
    </ligand>
</feature>
<dbReference type="InterPro" id="IPR036477">
    <property type="entry name" value="Formyl_transf_N_sf"/>
</dbReference>
<dbReference type="GO" id="GO:0005737">
    <property type="term" value="C:cytoplasm"/>
    <property type="evidence" value="ECO:0007669"/>
    <property type="project" value="TreeGrafter"/>
</dbReference>
<organism evidence="6 7">
    <name type="scientific">Candidatus Gottesmanbacteria bacterium RIFCSPHIGHO2_01_FULL_39_10</name>
    <dbReference type="NCBI Taxonomy" id="1798375"/>
    <lineage>
        <taxon>Bacteria</taxon>
        <taxon>Candidatus Gottesmaniibacteriota</taxon>
    </lineage>
</organism>
<dbReference type="HAMAP" id="MF_01930">
    <property type="entry name" value="PurN"/>
    <property type="match status" value="1"/>
</dbReference>
<comment type="function">
    <text evidence="4">Catalyzes the transfer of a formyl group from 10-formyltetrahydrofolate to 5-phospho-ribosyl-glycinamide (GAR), producing 5-phospho-ribosyl-N-formylglycinamide (FGAR) and tetrahydrofolate.</text>
</comment>
<dbReference type="EC" id="2.1.2.2" evidence="4"/>
<dbReference type="STRING" id="1798375.A2773_00305"/>
<dbReference type="Proteomes" id="UP000177383">
    <property type="component" value="Unassembled WGS sequence"/>
</dbReference>
<dbReference type="Gene3D" id="3.40.50.170">
    <property type="entry name" value="Formyl transferase, N-terminal domain"/>
    <property type="match status" value="1"/>
</dbReference>
<feature type="site" description="Raises pKa of active site His" evidence="4">
    <location>
        <position position="170"/>
    </location>
</feature>
<dbReference type="EMBL" id="MFJE01000063">
    <property type="protein sequence ID" value="OGG13051.1"/>
    <property type="molecule type" value="Genomic_DNA"/>
</dbReference>
<dbReference type="UniPathway" id="UPA00074">
    <property type="reaction ID" value="UER00126"/>
</dbReference>
<dbReference type="PANTHER" id="PTHR43369:SF2">
    <property type="entry name" value="PHOSPHORIBOSYLGLYCINAMIDE FORMYLTRANSFERASE"/>
    <property type="match status" value="1"/>
</dbReference>
<evidence type="ECO:0000259" key="5">
    <source>
        <dbReference type="Pfam" id="PF00551"/>
    </source>
</evidence>
<comment type="pathway">
    <text evidence="1 4">Purine metabolism; IMP biosynthesis via de novo pathway; N(2)-formyl-N(1)-(5-phospho-D-ribosyl)glycinamide from N(1)-(5-phospho-D-ribosyl)glycinamide (10-formyl THF route): step 1/1.</text>
</comment>
<feature type="domain" description="Formyl transferase N-terminal" evidence="5">
    <location>
        <begin position="2"/>
        <end position="207"/>
    </location>
</feature>
<dbReference type="PANTHER" id="PTHR43369">
    <property type="entry name" value="PHOSPHORIBOSYLGLYCINAMIDE FORMYLTRANSFERASE"/>
    <property type="match status" value="1"/>
</dbReference>